<dbReference type="Proteomes" id="UP000018439">
    <property type="component" value="Chromosome"/>
</dbReference>
<dbReference type="OrthoDB" id="799767at2"/>
<organism evidence="1 2">
    <name type="scientific">Bacteroides coprosuis DSM 18011</name>
    <dbReference type="NCBI Taxonomy" id="679937"/>
    <lineage>
        <taxon>Bacteria</taxon>
        <taxon>Pseudomonadati</taxon>
        <taxon>Bacteroidota</taxon>
        <taxon>Bacteroidia</taxon>
        <taxon>Bacteroidales</taxon>
        <taxon>Bacteroidaceae</taxon>
        <taxon>Bacteroides</taxon>
    </lineage>
</organism>
<accession>F3ZUZ0</accession>
<gene>
    <name evidence="1" type="ORF">Bcop_2290</name>
</gene>
<dbReference type="PROSITE" id="PS51257">
    <property type="entry name" value="PROKAR_LIPOPROTEIN"/>
    <property type="match status" value="1"/>
</dbReference>
<evidence type="ECO:0008006" key="3">
    <source>
        <dbReference type="Google" id="ProtNLM"/>
    </source>
</evidence>
<dbReference type="HOGENOM" id="CLU_555122_0_0_10"/>
<dbReference type="AlphaFoldDB" id="F3ZUZ0"/>
<evidence type="ECO:0000313" key="2">
    <source>
        <dbReference type="Proteomes" id="UP000018439"/>
    </source>
</evidence>
<dbReference type="EMBL" id="CM001167">
    <property type="protein sequence ID" value="EGJ72448.1"/>
    <property type="molecule type" value="Genomic_DNA"/>
</dbReference>
<keyword evidence="2" id="KW-1185">Reference proteome</keyword>
<reference evidence="1 2" key="1">
    <citation type="journal article" date="2011" name="Stand. Genomic Sci.">
        <title>Non-contiguous finished genome sequence of Bacteroides coprosuis type strain (PC139).</title>
        <authorList>
            <person name="Land M."/>
            <person name="Held B."/>
            <person name="Gronow S."/>
            <person name="Abt B."/>
            <person name="Lucas S."/>
            <person name="Del Rio T.G."/>
            <person name="Nolan M."/>
            <person name="Tice H."/>
            <person name="Cheng J.F."/>
            <person name="Pitluck S."/>
            <person name="Liolios K."/>
            <person name="Pagani I."/>
            <person name="Ivanova N."/>
            <person name="Mavromatis K."/>
            <person name="Mikhailova N."/>
            <person name="Pati A."/>
            <person name="Tapia R."/>
            <person name="Han C."/>
            <person name="Goodwin L."/>
            <person name="Chen A."/>
            <person name="Palaniappan K."/>
            <person name="Hauser L."/>
            <person name="Brambilla E.M."/>
            <person name="Rohde M."/>
            <person name="Goker M."/>
            <person name="Detter J.C."/>
            <person name="Woyke T."/>
            <person name="Bristow J."/>
            <person name="Eisen J.A."/>
            <person name="Markowitz V."/>
            <person name="Hugenholtz P."/>
            <person name="Kyrpides N.C."/>
            <person name="Klenk H.P."/>
            <person name="Lapidus A."/>
        </authorList>
    </citation>
    <scope>NUCLEOTIDE SEQUENCE</scope>
    <source>
        <strain evidence="1 2">DSM 18011</strain>
    </source>
</reference>
<sequence length="491" mass="56260">MKTVTSYLSLILSLLFVVSCGDTRPYFVPNKPEVIKPGVTSHFVHIVLDISPLPISTRSSASIKDGFFFLVSRDDAWNMKLVERVYFDESNIDSELATIGGVTIRYLKINLKAKEGKYLALVLANPTDDIKQIIEKSETPWLETLEFKEEYLKHPGGLKKVLTNIIPKGKSVTLENLYPTIEVGAEETVVIPLGRILSKISFQNVNPLVPPNYPKKVVIRPILSDSEHRQIPVVSFQTANLGLVNIPKKLYLWPNYIQMTNNKLFPISPHKGAYIKNISESKNYWNKTLSDYVYFQNNETTIGGTHRHIGENFEKYSYYLPENIGTVYNENSNDYEAYRGCVTAIIIRVRERGLSDFVSFQEAGNTYYNYLVHSKAKPNWSDQNLIKKKDKILYEYNGYMYYYYYIVDPNYKVSMKNGRVQSFPAIFRNTNYTINMPKLHKIGTNAPGLNLRKAVDRSYNVFNELESVNNARFEGDLGSSESQEIIITTEE</sequence>
<proteinExistence type="predicted"/>
<protein>
    <recommendedName>
        <fullName evidence="3">Lipoprotein</fullName>
    </recommendedName>
</protein>
<evidence type="ECO:0000313" key="1">
    <source>
        <dbReference type="EMBL" id="EGJ72448.1"/>
    </source>
</evidence>
<name>F3ZUZ0_9BACE</name>